<organism evidence="5 6">
    <name type="scientific">Penicillium cosmopolitanum</name>
    <dbReference type="NCBI Taxonomy" id="1131564"/>
    <lineage>
        <taxon>Eukaryota</taxon>
        <taxon>Fungi</taxon>
        <taxon>Dikarya</taxon>
        <taxon>Ascomycota</taxon>
        <taxon>Pezizomycotina</taxon>
        <taxon>Eurotiomycetes</taxon>
        <taxon>Eurotiomycetidae</taxon>
        <taxon>Eurotiales</taxon>
        <taxon>Aspergillaceae</taxon>
        <taxon>Penicillium</taxon>
    </lineage>
</organism>
<dbReference type="PROSITE" id="PS50088">
    <property type="entry name" value="ANK_REPEAT"/>
    <property type="match status" value="2"/>
</dbReference>
<keyword evidence="6" id="KW-1185">Reference proteome</keyword>
<protein>
    <submittedName>
        <fullName evidence="5">Uncharacterized protein</fullName>
    </submittedName>
</protein>
<dbReference type="AlphaFoldDB" id="A0A9W9VGV5"/>
<accession>A0A9W9VGV5</accession>
<dbReference type="GeneID" id="81375647"/>
<feature type="region of interest" description="Disordered" evidence="4">
    <location>
        <begin position="124"/>
        <end position="165"/>
    </location>
</feature>
<dbReference type="PROSITE" id="PS50297">
    <property type="entry name" value="ANK_REP_REGION"/>
    <property type="match status" value="2"/>
</dbReference>
<name>A0A9W9VGV5_9EURO</name>
<dbReference type="OrthoDB" id="366390at2759"/>
<dbReference type="PANTHER" id="PTHR24171:SF9">
    <property type="entry name" value="ANKYRIN REPEAT DOMAIN-CONTAINING PROTEIN 39"/>
    <property type="match status" value="1"/>
</dbReference>
<evidence type="ECO:0000256" key="1">
    <source>
        <dbReference type="ARBA" id="ARBA00022737"/>
    </source>
</evidence>
<evidence type="ECO:0000256" key="2">
    <source>
        <dbReference type="ARBA" id="ARBA00023043"/>
    </source>
</evidence>
<dbReference type="RefSeq" id="XP_056482697.1">
    <property type="nucleotide sequence ID" value="XM_056636667.1"/>
</dbReference>
<dbReference type="SMART" id="SM00248">
    <property type="entry name" value="ANK"/>
    <property type="match status" value="2"/>
</dbReference>
<feature type="compositionally biased region" description="Basic and acidic residues" evidence="4">
    <location>
        <begin position="153"/>
        <end position="162"/>
    </location>
</feature>
<gene>
    <name evidence="5" type="ORF">N7509_012030</name>
</gene>
<feature type="repeat" description="ANK" evidence="3">
    <location>
        <begin position="40"/>
        <end position="72"/>
    </location>
</feature>
<dbReference type="Pfam" id="PF12796">
    <property type="entry name" value="Ank_2"/>
    <property type="match status" value="1"/>
</dbReference>
<reference evidence="5" key="2">
    <citation type="journal article" date="2023" name="IMA Fungus">
        <title>Comparative genomic study of the Penicillium genus elucidates a diverse pangenome and 15 lateral gene transfer events.</title>
        <authorList>
            <person name="Petersen C."/>
            <person name="Sorensen T."/>
            <person name="Nielsen M.R."/>
            <person name="Sondergaard T.E."/>
            <person name="Sorensen J.L."/>
            <person name="Fitzpatrick D.A."/>
            <person name="Frisvad J.C."/>
            <person name="Nielsen K.L."/>
        </authorList>
    </citation>
    <scope>NUCLEOTIDE SEQUENCE</scope>
    <source>
        <strain evidence="5">IBT 29677</strain>
    </source>
</reference>
<evidence type="ECO:0000256" key="4">
    <source>
        <dbReference type="SAM" id="MobiDB-lite"/>
    </source>
</evidence>
<feature type="repeat" description="ANK" evidence="3">
    <location>
        <begin position="73"/>
        <end position="105"/>
    </location>
</feature>
<dbReference type="EMBL" id="JAPZBU010000011">
    <property type="protein sequence ID" value="KAJ5378911.1"/>
    <property type="molecule type" value="Genomic_DNA"/>
</dbReference>
<evidence type="ECO:0000256" key="3">
    <source>
        <dbReference type="PROSITE-ProRule" id="PRU00023"/>
    </source>
</evidence>
<dbReference type="Gene3D" id="1.25.40.20">
    <property type="entry name" value="Ankyrin repeat-containing domain"/>
    <property type="match status" value="1"/>
</dbReference>
<evidence type="ECO:0000313" key="5">
    <source>
        <dbReference type="EMBL" id="KAJ5378911.1"/>
    </source>
</evidence>
<evidence type="ECO:0000313" key="6">
    <source>
        <dbReference type="Proteomes" id="UP001147747"/>
    </source>
</evidence>
<dbReference type="Proteomes" id="UP001147747">
    <property type="component" value="Unassembled WGS sequence"/>
</dbReference>
<keyword evidence="2 3" id="KW-0040">ANK repeat</keyword>
<dbReference type="InterPro" id="IPR036770">
    <property type="entry name" value="Ankyrin_rpt-contain_sf"/>
</dbReference>
<proteinExistence type="predicted"/>
<dbReference type="PANTHER" id="PTHR24171">
    <property type="entry name" value="ANKYRIN REPEAT DOMAIN-CONTAINING PROTEIN 39-RELATED"/>
    <property type="match status" value="1"/>
</dbReference>
<reference evidence="5" key="1">
    <citation type="submission" date="2022-12" db="EMBL/GenBank/DDBJ databases">
        <authorList>
            <person name="Petersen C."/>
        </authorList>
    </citation>
    <scope>NUCLEOTIDE SEQUENCE</scope>
    <source>
        <strain evidence="5">IBT 29677</strain>
    </source>
</reference>
<keyword evidence="1" id="KW-0677">Repeat</keyword>
<comment type="caution">
    <text evidence="5">The sequence shown here is derived from an EMBL/GenBank/DDBJ whole genome shotgun (WGS) entry which is preliminary data.</text>
</comment>
<dbReference type="InterPro" id="IPR002110">
    <property type="entry name" value="Ankyrin_rpt"/>
</dbReference>
<sequence>MNSSQKKASSSAFHCRSQWTRGVVQELISRHHDINEPDGNSTTPLMQACRNGHIHVATFLINHGADVSARNSSGYTALYMAAEIGSLELVQLLMGKGATVDEQNPVTWPMRVAKTPDIRRVLTLPLASPMTSPPTSRFPGNRDRNRNRNRNRAGGDPRDPMNRRRSLGVEDGFIRIIEESWARENEGKMWMD</sequence>
<dbReference type="SUPFAM" id="SSF48403">
    <property type="entry name" value="Ankyrin repeat"/>
    <property type="match status" value="1"/>
</dbReference>